<dbReference type="Pfam" id="PF23622">
    <property type="entry name" value="LRR_At1g61320_AtMIF1"/>
    <property type="match status" value="1"/>
</dbReference>
<dbReference type="InterPro" id="IPR055357">
    <property type="entry name" value="LRR_At1g61320_AtMIF1"/>
</dbReference>
<dbReference type="AlphaFoldDB" id="A0ABC8ZTZ7"/>
<reference evidence="3 4" key="2">
    <citation type="submission" date="2024-10" db="EMBL/GenBank/DDBJ databases">
        <authorList>
            <person name="Ryan C."/>
        </authorList>
    </citation>
    <scope>NUCLEOTIDE SEQUENCE [LARGE SCALE GENOMIC DNA]</scope>
</reference>
<feature type="compositionally biased region" description="Basic and acidic residues" evidence="1">
    <location>
        <begin position="14"/>
        <end position="26"/>
    </location>
</feature>
<keyword evidence="4" id="KW-1185">Reference proteome</keyword>
<gene>
    <name evidence="3" type="ORF">URODEC1_LOCUS47992</name>
</gene>
<evidence type="ECO:0000313" key="4">
    <source>
        <dbReference type="Proteomes" id="UP001497457"/>
    </source>
</evidence>
<dbReference type="InterPro" id="IPR001810">
    <property type="entry name" value="F-box_dom"/>
</dbReference>
<proteinExistence type="predicted"/>
<dbReference type="EMBL" id="OZ075112">
    <property type="protein sequence ID" value="CAL4966801.1"/>
    <property type="molecule type" value="Genomic_DNA"/>
</dbReference>
<dbReference type="Pfam" id="PF00646">
    <property type="entry name" value="F-box"/>
    <property type="match status" value="1"/>
</dbReference>
<dbReference type="InterPro" id="IPR053772">
    <property type="entry name" value="At1g61320/At1g61330-like"/>
</dbReference>
<evidence type="ECO:0000256" key="1">
    <source>
        <dbReference type="SAM" id="MobiDB-lite"/>
    </source>
</evidence>
<dbReference type="Gene3D" id="3.80.10.10">
    <property type="entry name" value="Ribonuclease Inhibitor"/>
    <property type="match status" value="1"/>
</dbReference>
<evidence type="ECO:0000313" key="3">
    <source>
        <dbReference type="EMBL" id="CAL4966801.1"/>
    </source>
</evidence>
<feature type="domain" description="F-box" evidence="2">
    <location>
        <begin position="38"/>
        <end position="74"/>
    </location>
</feature>
<dbReference type="PANTHER" id="PTHR34145:SF65">
    <property type="entry name" value="FBD DOMAIN-CONTAINING PROTEIN"/>
    <property type="match status" value="1"/>
</dbReference>
<feature type="region of interest" description="Disordered" evidence="1">
    <location>
        <begin position="1"/>
        <end position="26"/>
    </location>
</feature>
<dbReference type="PROSITE" id="PS50181">
    <property type="entry name" value="FBOX"/>
    <property type="match status" value="1"/>
</dbReference>
<name>A0ABC8ZTZ7_9POAL</name>
<organism evidence="3 4">
    <name type="scientific">Urochloa decumbens</name>
    <dbReference type="NCBI Taxonomy" id="240449"/>
    <lineage>
        <taxon>Eukaryota</taxon>
        <taxon>Viridiplantae</taxon>
        <taxon>Streptophyta</taxon>
        <taxon>Embryophyta</taxon>
        <taxon>Tracheophyta</taxon>
        <taxon>Spermatophyta</taxon>
        <taxon>Magnoliopsida</taxon>
        <taxon>Liliopsida</taxon>
        <taxon>Poales</taxon>
        <taxon>Poaceae</taxon>
        <taxon>PACMAD clade</taxon>
        <taxon>Panicoideae</taxon>
        <taxon>Panicodae</taxon>
        <taxon>Paniceae</taxon>
        <taxon>Melinidinae</taxon>
        <taxon>Urochloa</taxon>
    </lineage>
</organism>
<dbReference type="SUPFAM" id="SSF52047">
    <property type="entry name" value="RNI-like"/>
    <property type="match status" value="1"/>
</dbReference>
<dbReference type="InterPro" id="IPR036047">
    <property type="entry name" value="F-box-like_dom_sf"/>
</dbReference>
<dbReference type="SUPFAM" id="SSF81383">
    <property type="entry name" value="F-box domain"/>
    <property type="match status" value="1"/>
</dbReference>
<dbReference type="PANTHER" id="PTHR34145">
    <property type="entry name" value="OS02G0105600 PROTEIN"/>
    <property type="match status" value="1"/>
</dbReference>
<protein>
    <recommendedName>
        <fullName evidence="2">F-box domain-containing protein</fullName>
    </recommendedName>
</protein>
<dbReference type="InterPro" id="IPR032675">
    <property type="entry name" value="LRR_dom_sf"/>
</dbReference>
<feature type="compositionally biased region" description="Gly residues" evidence="1">
    <location>
        <begin position="1"/>
        <end position="13"/>
    </location>
</feature>
<dbReference type="Proteomes" id="UP001497457">
    <property type="component" value="Chromosome 2b"/>
</dbReference>
<sequence length="500" mass="56282">MAIDSGGGGGDGGGGEKRQRVDEQRDRCEAASLDAIPADGISALPDELRQRILTHLPLKDAIGTGAVARGWRGLWRCRWAHRSSVEIHLGSRDAPRRELDALGREPRPRRRLDRLSLVADTCKLKSSELRRFTEYAAECGVEDLHIEMRKRTLEGKLNFHLPLASPLLARLSLRRIGVSNMYYKGAQPFRALEAILLHFVAITFRTFRNMMSLCPSLLTLDLRGCNFEYDFFWDITWPKKLRSITFAECDGASTRLDLLPVGSMRSFRFSSSFHDTPFFLPGDAVLSDLYIRFSYSMLSVDATEFNEALPNDLSALTVLTICSNALPVASSSYDAGETAQLPKLSNLRSLRELHLLMSKMGDANLADIYMFLKTCQCHNLERLFVQLPKFVYKPMESSQTIDVAREEPPEDGLDKLMMVKIMNFNWGRAEVQLVSFLLRKARSLHKLLIVSPNVTPPDMPSVDEADLLFLKEALANGKMMLSESDDAATQPYHSEVFIEL</sequence>
<accession>A0ABC8ZTZ7</accession>
<reference evidence="4" key="1">
    <citation type="submission" date="2024-06" db="EMBL/GenBank/DDBJ databases">
        <authorList>
            <person name="Ryan C."/>
        </authorList>
    </citation>
    <scope>NUCLEOTIDE SEQUENCE [LARGE SCALE GENOMIC DNA]</scope>
</reference>
<evidence type="ECO:0000259" key="2">
    <source>
        <dbReference type="PROSITE" id="PS50181"/>
    </source>
</evidence>